<dbReference type="GO" id="GO:0005730">
    <property type="term" value="C:nucleolus"/>
    <property type="evidence" value="ECO:0007669"/>
    <property type="project" value="UniProtKB-SubCell"/>
</dbReference>
<reference evidence="8" key="2">
    <citation type="submission" date="2020-04" db="EMBL/GenBank/DDBJ databases">
        <authorList>
            <consortium name="NCBI Genome Project"/>
        </authorList>
    </citation>
    <scope>NUCLEOTIDE SEQUENCE</scope>
    <source>
        <strain evidence="8">CBS 304.34</strain>
    </source>
</reference>
<dbReference type="GeneID" id="54455042"/>
<evidence type="ECO:0000256" key="4">
    <source>
        <dbReference type="HAMAP-Rule" id="MF_03044"/>
    </source>
</evidence>
<dbReference type="OrthoDB" id="5954793at2759"/>
<comment type="similarity">
    <text evidence="4">Belongs to the BMT2 family.</text>
</comment>
<feature type="region of interest" description="Disordered" evidence="5">
    <location>
        <begin position="1"/>
        <end position="35"/>
    </location>
</feature>
<sequence>MAVKKRPGAKSKSLSHGRPPVLSGGKEQPHSLTSKATRTLIRTHHRLQKQHAAAVKTGETARASQLEKEIEDNGGLKLYQAASIKGQSAERGGDSSRVLLEWLKDDGVLGDPRKTAAEHPLRQYTVLEVGALSPANAIARAPRLHITRIDLNSQDPAIKTQDFMERPLPDGPEDQFDVISLSLVLNYVPDATARGEMLKRTCSFLRKSTPTNPSQDRLPALFLVLPAPCVNNSRYLTEEHLMQIMGSLGYQLKHKKLSAKLVYYLWSYTGETKSRKVPKKKLKDGVQQNNFCVVLE</sequence>
<protein>
    <recommendedName>
        <fullName evidence="4">25S rRNA adenine-N(1) methyltransferase</fullName>
        <ecNumber evidence="4">2.1.1.-</ecNumber>
    </recommendedName>
</protein>
<comment type="function">
    <text evidence="4">S-adenosyl-L-methionine-dependent methyltransferase that specifically methylates the N(1) position of an adenine present in helix 65 in 25S rRNA.</text>
</comment>
<keyword evidence="2 4" id="KW-0808">Transferase</keyword>
<organism evidence="6">
    <name type="scientific">Mytilinidion resinicola</name>
    <dbReference type="NCBI Taxonomy" id="574789"/>
    <lineage>
        <taxon>Eukaryota</taxon>
        <taxon>Fungi</taxon>
        <taxon>Dikarya</taxon>
        <taxon>Ascomycota</taxon>
        <taxon>Pezizomycotina</taxon>
        <taxon>Dothideomycetes</taxon>
        <taxon>Pleosporomycetidae</taxon>
        <taxon>Mytilinidiales</taxon>
        <taxon>Mytilinidiaceae</taxon>
        <taxon>Mytilinidion</taxon>
    </lineage>
</organism>
<dbReference type="RefSeq" id="XP_033578149.1">
    <property type="nucleotide sequence ID" value="XM_033714149.1"/>
</dbReference>
<reference evidence="6 8" key="1">
    <citation type="journal article" date="2020" name="Stud. Mycol.">
        <title>101 Dothideomycetes genomes: a test case for predicting lifestyles and emergence of pathogens.</title>
        <authorList>
            <person name="Haridas S."/>
            <person name="Albert R."/>
            <person name="Binder M."/>
            <person name="Bloem J."/>
            <person name="Labutti K."/>
            <person name="Salamov A."/>
            <person name="Andreopoulos B."/>
            <person name="Baker S."/>
            <person name="Barry K."/>
            <person name="Bills G."/>
            <person name="Bluhm B."/>
            <person name="Cannon C."/>
            <person name="Castanera R."/>
            <person name="Culley D."/>
            <person name="Daum C."/>
            <person name="Ezra D."/>
            <person name="Gonzalez J."/>
            <person name="Henrissat B."/>
            <person name="Kuo A."/>
            <person name="Liang C."/>
            <person name="Lipzen A."/>
            <person name="Lutzoni F."/>
            <person name="Magnuson J."/>
            <person name="Mondo S."/>
            <person name="Nolan M."/>
            <person name="Ohm R."/>
            <person name="Pangilinan J."/>
            <person name="Park H.-J."/>
            <person name="Ramirez L."/>
            <person name="Alfaro M."/>
            <person name="Sun H."/>
            <person name="Tritt A."/>
            <person name="Yoshinaga Y."/>
            <person name="Zwiers L.-H."/>
            <person name="Turgeon B."/>
            <person name="Goodwin S."/>
            <person name="Spatafora J."/>
            <person name="Crous P."/>
            <person name="Grigoriev I."/>
        </authorList>
    </citation>
    <scope>NUCLEOTIDE SEQUENCE</scope>
    <source>
        <strain evidence="6 8">CBS 304.34</strain>
    </source>
</reference>
<evidence type="ECO:0000256" key="3">
    <source>
        <dbReference type="ARBA" id="ARBA00022691"/>
    </source>
</evidence>
<keyword evidence="7" id="KW-1185">Reference proteome</keyword>
<dbReference type="EC" id="2.1.1.-" evidence="4"/>
<name>A0A6A6YT98_9PEZI</name>
<dbReference type="SUPFAM" id="SSF53335">
    <property type="entry name" value="S-adenosyl-L-methionine-dependent methyltransferases"/>
    <property type="match status" value="1"/>
</dbReference>
<keyword evidence="1 4" id="KW-0489">Methyltransferase</keyword>
<dbReference type="PANTHER" id="PTHR21008:SF1">
    <property type="entry name" value="25S RRNA (ADENINE(2142)-N(1))-METHYLTRANSFERASE"/>
    <property type="match status" value="1"/>
</dbReference>
<comment type="subcellular location">
    <subcellularLocation>
        <location evidence="4">Nucleus</location>
        <location evidence="4">Nucleolus</location>
    </subcellularLocation>
</comment>
<evidence type="ECO:0000256" key="2">
    <source>
        <dbReference type="ARBA" id="ARBA00022679"/>
    </source>
</evidence>
<dbReference type="GO" id="GO:0016433">
    <property type="term" value="F:rRNA (adenine) methyltransferase activity"/>
    <property type="evidence" value="ECO:0007669"/>
    <property type="project" value="UniProtKB-UniRule"/>
</dbReference>
<evidence type="ECO:0000313" key="8">
    <source>
        <dbReference type="RefSeq" id="XP_033578149.1"/>
    </source>
</evidence>
<dbReference type="EMBL" id="MU003699">
    <property type="protein sequence ID" value="KAF2811185.1"/>
    <property type="molecule type" value="Genomic_DNA"/>
</dbReference>
<evidence type="ECO:0000313" key="6">
    <source>
        <dbReference type="EMBL" id="KAF2811185.1"/>
    </source>
</evidence>
<dbReference type="HAMAP" id="MF_03044">
    <property type="entry name" value="BMT2"/>
    <property type="match status" value="1"/>
</dbReference>
<reference evidence="8" key="3">
    <citation type="submission" date="2025-04" db="UniProtKB">
        <authorList>
            <consortium name="RefSeq"/>
        </authorList>
    </citation>
    <scope>IDENTIFICATION</scope>
    <source>
        <strain evidence="8">CBS 304.34</strain>
    </source>
</reference>
<dbReference type="InterPro" id="IPR029063">
    <property type="entry name" value="SAM-dependent_MTases_sf"/>
</dbReference>
<evidence type="ECO:0000256" key="5">
    <source>
        <dbReference type="SAM" id="MobiDB-lite"/>
    </source>
</evidence>
<evidence type="ECO:0000313" key="7">
    <source>
        <dbReference type="Proteomes" id="UP000504636"/>
    </source>
</evidence>
<keyword evidence="3 4" id="KW-0949">S-adenosyl-L-methionine</keyword>
<feature type="compositionally biased region" description="Basic residues" evidence="5">
    <location>
        <begin position="1"/>
        <end position="15"/>
    </location>
</feature>
<proteinExistence type="inferred from homology"/>
<dbReference type="PANTHER" id="PTHR21008">
    <property type="entry name" value="S-ADENOSYLMETHIONINE SENSOR UPSTREAM OF MTORC1-RELATED"/>
    <property type="match status" value="1"/>
</dbReference>
<dbReference type="InterPro" id="IPR021867">
    <property type="entry name" value="Bmt2/SAMTOR"/>
</dbReference>
<dbReference type="Pfam" id="PF11968">
    <property type="entry name" value="Bmt2"/>
    <property type="match status" value="1"/>
</dbReference>
<feature type="binding site" evidence="4">
    <location>
        <position position="150"/>
    </location>
    <ligand>
        <name>S-adenosyl-L-methionine</name>
        <dbReference type="ChEBI" id="CHEBI:59789"/>
    </ligand>
</feature>
<evidence type="ECO:0000256" key="1">
    <source>
        <dbReference type="ARBA" id="ARBA00022603"/>
    </source>
</evidence>
<gene>
    <name evidence="6 8" type="ORF">BDZ99DRAFT_297483</name>
</gene>
<dbReference type="AlphaFoldDB" id="A0A6A6YT98"/>
<feature type="binding site" evidence="4">
    <location>
        <position position="130"/>
    </location>
    <ligand>
        <name>S-adenosyl-L-methionine</name>
        <dbReference type="ChEBI" id="CHEBI:59789"/>
    </ligand>
</feature>
<accession>A0A6A6YT98</accession>
<dbReference type="Proteomes" id="UP000504636">
    <property type="component" value="Unplaced"/>
</dbReference>
<keyword evidence="4" id="KW-0539">Nucleus</keyword>